<evidence type="ECO:0000256" key="1">
    <source>
        <dbReference type="SAM" id="SignalP"/>
    </source>
</evidence>
<name>C5BNE1_TERTT</name>
<feature type="signal peptide" evidence="1">
    <location>
        <begin position="1"/>
        <end position="22"/>
    </location>
</feature>
<dbReference type="STRING" id="377629.TERTU_2930"/>
<dbReference type="HOGENOM" id="CLU_066015_1_0_6"/>
<proteinExistence type="predicted"/>
<gene>
    <name evidence="2" type="ordered locus">TERTU_2930</name>
</gene>
<dbReference type="EMBL" id="CP001614">
    <property type="protein sequence ID" value="ACR12694.1"/>
    <property type="molecule type" value="Genomic_DNA"/>
</dbReference>
<dbReference type="eggNOG" id="COG0834">
    <property type="taxonomic scope" value="Bacteria"/>
</dbReference>
<dbReference type="Gene3D" id="3.40.190.10">
    <property type="entry name" value="Periplasmic binding protein-like II"/>
    <property type="match status" value="2"/>
</dbReference>
<evidence type="ECO:0008006" key="4">
    <source>
        <dbReference type="Google" id="ProtNLM"/>
    </source>
</evidence>
<feature type="chain" id="PRO_5002948933" description="Solute-binding protein family 3/N-terminal domain-containing protein" evidence="1">
    <location>
        <begin position="23"/>
        <end position="306"/>
    </location>
</feature>
<keyword evidence="1" id="KW-0732">Signal</keyword>
<organism evidence="2 3">
    <name type="scientific">Teredinibacter turnerae (strain ATCC 39867 / T7901)</name>
    <dbReference type="NCBI Taxonomy" id="377629"/>
    <lineage>
        <taxon>Bacteria</taxon>
        <taxon>Pseudomonadati</taxon>
        <taxon>Pseudomonadota</taxon>
        <taxon>Gammaproteobacteria</taxon>
        <taxon>Cellvibrionales</taxon>
        <taxon>Cellvibrionaceae</taxon>
        <taxon>Teredinibacter</taxon>
    </lineage>
</organism>
<evidence type="ECO:0000313" key="3">
    <source>
        <dbReference type="Proteomes" id="UP000009080"/>
    </source>
</evidence>
<accession>C5BNE1</accession>
<protein>
    <recommendedName>
        <fullName evidence="4">Solute-binding protein family 3/N-terminal domain-containing protein</fullName>
    </recommendedName>
</protein>
<dbReference type="Proteomes" id="UP000009080">
    <property type="component" value="Chromosome"/>
</dbReference>
<dbReference type="SUPFAM" id="SSF53850">
    <property type="entry name" value="Periplasmic binding protein-like II"/>
    <property type="match status" value="1"/>
</dbReference>
<reference evidence="2 3" key="1">
    <citation type="journal article" date="2009" name="PLoS ONE">
        <title>The complete genome of Teredinibacter turnerae T7901: an intracellular endosymbiont of marine wood-boring bivalves (shipworms).</title>
        <authorList>
            <person name="Yang J.C."/>
            <person name="Madupu R."/>
            <person name="Durkin A.S."/>
            <person name="Ekborg N.A."/>
            <person name="Pedamallu C.S."/>
            <person name="Hostetler J.B."/>
            <person name="Radune D."/>
            <person name="Toms B.S."/>
            <person name="Henrissat B."/>
            <person name="Coutinho P.M."/>
            <person name="Schwarz S."/>
            <person name="Field L."/>
            <person name="Trindade-Silva A.E."/>
            <person name="Soares C.A.G."/>
            <person name="Elshahawi S."/>
            <person name="Hanora A."/>
            <person name="Schmidt E.W."/>
            <person name="Haygood M.G."/>
            <person name="Posfai J."/>
            <person name="Benner J."/>
            <person name="Madinger C."/>
            <person name="Nove J."/>
            <person name="Anton B."/>
            <person name="Chaudhary K."/>
            <person name="Foster J."/>
            <person name="Holman A."/>
            <person name="Kumar S."/>
            <person name="Lessard P.A."/>
            <person name="Luyten Y.A."/>
            <person name="Slatko B."/>
            <person name="Wood N."/>
            <person name="Wu B."/>
            <person name="Teplitski M."/>
            <person name="Mougous J.D."/>
            <person name="Ward N."/>
            <person name="Eisen J.A."/>
            <person name="Badger J.H."/>
            <person name="Distel D.L."/>
        </authorList>
    </citation>
    <scope>NUCLEOTIDE SEQUENCE [LARGE SCALE GENOMIC DNA]</scope>
    <source>
        <strain evidence="3">ATCC 39867 / T7901</strain>
    </source>
</reference>
<dbReference type="KEGG" id="ttu:TERTU_2930"/>
<dbReference type="RefSeq" id="WP_015818806.1">
    <property type="nucleotide sequence ID" value="NC_012997.1"/>
</dbReference>
<keyword evidence="3" id="KW-1185">Reference proteome</keyword>
<sequence>MLSILIRSFAACLLFAIPTANGKDLVKFWAGGPGRDTYDAQLLAMALDETVEEYGEYQLELVADVLGVNRGRRLLGEGIVVNIYVSASRPDNQNMYTHLLEVDFPILQGLLGYRRLAILKSRQNDFSSVNSVAGLSRFVAGQGRGWLDVAILQHNGIQVNASGEYKSLFEMLDRGRFDYLLLGAHEIVQAVEAQKDLHPNIVIDQDLLLYYPFPVVYQVSPTYPELAKRVMKGLKKLEANGRFDQFFRQQFATVISELQQHKKLILLRNPYVAKTSPLARPHLLLNSSPARHAPFATHHRTGTLAE</sequence>
<evidence type="ECO:0000313" key="2">
    <source>
        <dbReference type="EMBL" id="ACR12694.1"/>
    </source>
</evidence>
<dbReference type="AlphaFoldDB" id="C5BNE1"/>